<dbReference type="AlphaFoldDB" id="A0A6H1ZVV1"/>
<protein>
    <recommendedName>
        <fullName evidence="2">Tail protein</fullName>
    </recommendedName>
</protein>
<name>A0A6H1ZVV1_9ZZZZ</name>
<organism evidence="1">
    <name type="scientific">viral metagenome</name>
    <dbReference type="NCBI Taxonomy" id="1070528"/>
    <lineage>
        <taxon>unclassified sequences</taxon>
        <taxon>metagenomes</taxon>
        <taxon>organismal metagenomes</taxon>
    </lineage>
</organism>
<sequence>MPRRQEQGFIWVPREKNTVYSIWIDSVDVTTEVISSEWTRALIGMEASCKLTLIDSDGTYADTYVGGEVVELKLDFDDGSRSQWKGKLERPKKKFGSAYTLECIGSHYQSDLLDITVTESYDGTQTKDAVIKDLVDKYLTGYTYANVASTTETFVGNFDNKPLWDCITDVCGSTHDSYLDSDKDFHFFAKESIENTTDAVVWADNLLEIENLGPDTIDVKNKIMVYGEDDNGLPIVYQTPDSDAQSSIDTHGRKELIIKDTSIKTYESAKDIGDAELSAQKDTANKGEATALILPDLNPGDMLWVTDPPQKVHGTFRLVKYTHFLPNEQTKVIFNKDKTIPQIFKDRKRAELQLQTITNPYKMTNSFNFSFDNLNNIDSTLSSNITISDSNLKVLTGSVGTMISQLRSATTNITFVHLKVVGDALSGTTYWISTDNGDTYKSIELETKVSVTAGTALRVKVILNSASTTIDSLCVMYQ</sequence>
<proteinExistence type="predicted"/>
<evidence type="ECO:0000313" key="1">
    <source>
        <dbReference type="EMBL" id="QJA51447.1"/>
    </source>
</evidence>
<gene>
    <name evidence="1" type="ORF">TM448A02144_0002</name>
</gene>
<evidence type="ECO:0008006" key="2">
    <source>
        <dbReference type="Google" id="ProtNLM"/>
    </source>
</evidence>
<reference evidence="1" key="1">
    <citation type="submission" date="2020-03" db="EMBL/GenBank/DDBJ databases">
        <title>The deep terrestrial virosphere.</title>
        <authorList>
            <person name="Holmfeldt K."/>
            <person name="Nilsson E."/>
            <person name="Simone D."/>
            <person name="Lopez-Fernandez M."/>
            <person name="Wu X."/>
            <person name="de Brujin I."/>
            <person name="Lundin D."/>
            <person name="Andersson A."/>
            <person name="Bertilsson S."/>
            <person name="Dopson M."/>
        </authorList>
    </citation>
    <scope>NUCLEOTIDE SEQUENCE</scope>
    <source>
        <strain evidence="1">TM448A02144</strain>
    </source>
</reference>
<accession>A0A6H1ZVV1</accession>
<dbReference type="EMBL" id="MT144264">
    <property type="protein sequence ID" value="QJA51447.1"/>
    <property type="molecule type" value="Genomic_DNA"/>
</dbReference>